<dbReference type="InterPro" id="IPR001680">
    <property type="entry name" value="WD40_rpt"/>
</dbReference>
<dbReference type="SUPFAM" id="SSF50978">
    <property type="entry name" value="WD40 repeat-like"/>
    <property type="match status" value="1"/>
</dbReference>
<dbReference type="Proteomes" id="UP000784294">
    <property type="component" value="Unassembled WGS sequence"/>
</dbReference>
<feature type="repeat" description="WD" evidence="4">
    <location>
        <begin position="85"/>
        <end position="125"/>
    </location>
</feature>
<evidence type="ECO:0000256" key="4">
    <source>
        <dbReference type="PROSITE-ProRule" id="PRU00221"/>
    </source>
</evidence>
<proteinExistence type="predicted"/>
<evidence type="ECO:0000313" key="6">
    <source>
        <dbReference type="Proteomes" id="UP000784294"/>
    </source>
</evidence>
<evidence type="ECO:0000256" key="1">
    <source>
        <dbReference type="ARBA" id="ARBA00022490"/>
    </source>
</evidence>
<comment type="caution">
    <text evidence="5">The sequence shown here is derived from an EMBL/GenBank/DDBJ whole genome shotgun (WGS) entry which is preliminary data.</text>
</comment>
<dbReference type="InterPro" id="IPR036322">
    <property type="entry name" value="WD40_repeat_dom_sf"/>
</dbReference>
<dbReference type="PRINTS" id="PR00320">
    <property type="entry name" value="GPROTEINBRPT"/>
</dbReference>
<dbReference type="PANTHER" id="PTHR19849:SF0">
    <property type="entry name" value="PHOSPHOLIPASE A-2-ACTIVATING PROTEIN"/>
    <property type="match status" value="1"/>
</dbReference>
<dbReference type="PROSITE" id="PS50294">
    <property type="entry name" value="WD_REPEATS_REGION"/>
    <property type="match status" value="2"/>
</dbReference>
<keyword evidence="6" id="KW-1185">Reference proteome</keyword>
<accession>A0A3S5ASA5</accession>
<dbReference type="PROSITE" id="PS50082">
    <property type="entry name" value="WD_REPEATS_2"/>
    <property type="match status" value="3"/>
</dbReference>
<feature type="repeat" description="WD" evidence="4">
    <location>
        <begin position="126"/>
        <end position="157"/>
    </location>
</feature>
<dbReference type="GO" id="GO:0010992">
    <property type="term" value="P:ubiquitin recycling"/>
    <property type="evidence" value="ECO:0007669"/>
    <property type="project" value="TreeGrafter"/>
</dbReference>
<dbReference type="PANTHER" id="PTHR19849">
    <property type="entry name" value="PHOSPHOLIPASE A-2-ACTIVATING PROTEIN"/>
    <property type="match status" value="1"/>
</dbReference>
<protein>
    <submittedName>
        <fullName evidence="5">Uncharacterized protein</fullName>
    </submittedName>
</protein>
<dbReference type="GO" id="GO:0043161">
    <property type="term" value="P:proteasome-mediated ubiquitin-dependent protein catabolic process"/>
    <property type="evidence" value="ECO:0007669"/>
    <property type="project" value="TreeGrafter"/>
</dbReference>
<keyword evidence="2 4" id="KW-0853">WD repeat</keyword>
<dbReference type="InterPro" id="IPR020472">
    <property type="entry name" value="WD40_PAC1"/>
</dbReference>
<name>A0A3S5ASA5_9PLAT</name>
<evidence type="ECO:0000313" key="5">
    <source>
        <dbReference type="EMBL" id="VEL27152.1"/>
    </source>
</evidence>
<evidence type="ECO:0000256" key="2">
    <source>
        <dbReference type="ARBA" id="ARBA00022574"/>
    </source>
</evidence>
<dbReference type="AlphaFoldDB" id="A0A3S5ASA5"/>
<dbReference type="SMART" id="SM00320">
    <property type="entry name" value="WD40"/>
    <property type="match status" value="3"/>
</dbReference>
<organism evidence="5 6">
    <name type="scientific">Protopolystoma xenopodis</name>
    <dbReference type="NCBI Taxonomy" id="117903"/>
    <lineage>
        <taxon>Eukaryota</taxon>
        <taxon>Metazoa</taxon>
        <taxon>Spiralia</taxon>
        <taxon>Lophotrochozoa</taxon>
        <taxon>Platyhelminthes</taxon>
        <taxon>Monogenea</taxon>
        <taxon>Polyopisthocotylea</taxon>
        <taxon>Polystomatidea</taxon>
        <taxon>Polystomatidae</taxon>
        <taxon>Protopolystoma</taxon>
    </lineage>
</organism>
<reference evidence="5" key="1">
    <citation type="submission" date="2018-11" db="EMBL/GenBank/DDBJ databases">
        <authorList>
            <consortium name="Pathogen Informatics"/>
        </authorList>
    </citation>
    <scope>NUCLEOTIDE SEQUENCE</scope>
</reference>
<dbReference type="GO" id="GO:0043130">
    <property type="term" value="F:ubiquitin binding"/>
    <property type="evidence" value="ECO:0007669"/>
    <property type="project" value="TreeGrafter"/>
</dbReference>
<dbReference type="GO" id="GO:0005634">
    <property type="term" value="C:nucleus"/>
    <property type="evidence" value="ECO:0007669"/>
    <property type="project" value="TreeGrafter"/>
</dbReference>
<dbReference type="Gene3D" id="2.130.10.10">
    <property type="entry name" value="YVTN repeat-like/Quinoprotein amine dehydrogenase"/>
    <property type="match status" value="1"/>
</dbReference>
<keyword evidence="1" id="KW-0963">Cytoplasm</keyword>
<gene>
    <name evidence="5" type="ORF">PXEA_LOCUS20592</name>
</gene>
<dbReference type="InterPro" id="IPR015943">
    <property type="entry name" value="WD40/YVTN_repeat-like_dom_sf"/>
</dbReference>
<keyword evidence="3" id="KW-0677">Repeat</keyword>
<feature type="repeat" description="WD" evidence="4">
    <location>
        <begin position="30"/>
        <end position="74"/>
    </location>
</feature>
<dbReference type="Pfam" id="PF00400">
    <property type="entry name" value="WD40"/>
    <property type="match status" value="4"/>
</dbReference>
<dbReference type="GO" id="GO:0005737">
    <property type="term" value="C:cytoplasm"/>
    <property type="evidence" value="ECO:0007669"/>
    <property type="project" value="TreeGrafter"/>
</dbReference>
<dbReference type="EMBL" id="CAAALY010085244">
    <property type="protein sequence ID" value="VEL27152.1"/>
    <property type="molecule type" value="Genomic_DNA"/>
</dbReference>
<evidence type="ECO:0000256" key="3">
    <source>
        <dbReference type="ARBA" id="ARBA00022737"/>
    </source>
</evidence>
<dbReference type="OrthoDB" id="10265988at2759"/>
<sequence length="209" mass="23030">MDGSSDGFFISGSWDKTARIWKNRNCVAVLKGHTDAVWSVLLLSNSSNKLKIATASADRSIRIWTIDLATFLNEPLNVSSADMVLTGHSDCVRSLAKVDDNHLLSASNDGGVRCWDIIAGDCVGEFYGHSNFVYDVACRPEHGIILSSGEDRSVRVWPLPQEWRTGLLIECSQTIALPCQSVWCLSILPNGDAVAGCRLLYILFYLYDN</sequence>